<evidence type="ECO:0000256" key="1">
    <source>
        <dbReference type="ARBA" id="ARBA00001755"/>
    </source>
</evidence>
<evidence type="ECO:0000259" key="13">
    <source>
        <dbReference type="Pfam" id="PF01593"/>
    </source>
</evidence>
<dbReference type="Gene3D" id="1.10.3110.10">
    <property type="entry name" value="protoporphyrinogen ix oxidase, domain 3"/>
    <property type="match status" value="1"/>
</dbReference>
<protein>
    <recommendedName>
        <fullName evidence="6 11">Coproporphyrinogen III oxidase</fullName>
        <ecNumber evidence="5 11">1.3.3.15</ecNumber>
    </recommendedName>
</protein>
<keyword evidence="12" id="KW-0472">Membrane</keyword>
<comment type="function">
    <text evidence="11">Involved in coproporphyrin-dependent heme b biosynthesis. Catalyzes the oxidation of coproporphyrinogen III to coproporphyrin III.</text>
</comment>
<comment type="cofactor">
    <cofactor evidence="2 11">
        <name>FAD</name>
        <dbReference type="ChEBI" id="CHEBI:57692"/>
    </cofactor>
</comment>
<dbReference type="EC" id="1.3.3.15" evidence="5 11"/>
<dbReference type="RefSeq" id="WP_006287745.1">
    <property type="nucleotide sequence ID" value="NZ_BALG01000289.1"/>
</dbReference>
<evidence type="ECO:0000256" key="12">
    <source>
        <dbReference type="SAM" id="Phobius"/>
    </source>
</evidence>
<dbReference type="EMBL" id="BALG01000289">
    <property type="protein sequence ID" value="GAC43965.1"/>
    <property type="molecule type" value="Genomic_DNA"/>
</dbReference>
<dbReference type="GO" id="GO:0004729">
    <property type="term" value="F:oxygen-dependent protoporphyrinogen oxidase activity"/>
    <property type="evidence" value="ECO:0007669"/>
    <property type="project" value="UniProtKB-UniRule"/>
</dbReference>
<comment type="similarity">
    <text evidence="4 11">Belongs to the protoporphyrinogen/coproporphyrinogen oxidase family. Coproporphyrinogen III oxidase subfamily.</text>
</comment>
<accession>M9LKS9</accession>
<dbReference type="PANTHER" id="PTHR42923">
    <property type="entry name" value="PROTOPORPHYRINOGEN OXIDASE"/>
    <property type="match status" value="1"/>
</dbReference>
<keyword evidence="15" id="KW-1185">Reference proteome</keyword>
<keyword evidence="10 11" id="KW-0350">Heme biosynthesis</keyword>
<evidence type="ECO:0000256" key="4">
    <source>
        <dbReference type="ARBA" id="ARBA00008310"/>
    </source>
</evidence>
<dbReference type="InterPro" id="IPR036188">
    <property type="entry name" value="FAD/NAD-bd_sf"/>
</dbReference>
<dbReference type="Proteomes" id="UP000029453">
    <property type="component" value="Unassembled WGS sequence"/>
</dbReference>
<dbReference type="Gene3D" id="3.50.50.60">
    <property type="entry name" value="FAD/NAD(P)-binding domain"/>
    <property type="match status" value="1"/>
</dbReference>
<dbReference type="AlphaFoldDB" id="M9LKS9"/>
<evidence type="ECO:0000256" key="6">
    <source>
        <dbReference type="ARBA" id="ARBA00019046"/>
    </source>
</evidence>
<name>M9LKS9_PAEPP</name>
<feature type="transmembrane region" description="Helical" evidence="12">
    <location>
        <begin position="7"/>
        <end position="24"/>
    </location>
</feature>
<keyword evidence="12" id="KW-1133">Transmembrane helix</keyword>
<dbReference type="PANTHER" id="PTHR42923:SF3">
    <property type="entry name" value="PROTOPORPHYRINOGEN OXIDASE"/>
    <property type="match status" value="1"/>
</dbReference>
<proteinExistence type="inferred from homology"/>
<dbReference type="GO" id="GO:0005737">
    <property type="term" value="C:cytoplasm"/>
    <property type="evidence" value="ECO:0007669"/>
    <property type="project" value="UniProtKB-SubCell"/>
</dbReference>
<dbReference type="OrthoDB" id="9805195at2"/>
<evidence type="ECO:0000256" key="2">
    <source>
        <dbReference type="ARBA" id="ARBA00001974"/>
    </source>
</evidence>
<evidence type="ECO:0000313" key="14">
    <source>
        <dbReference type="EMBL" id="GAC43965.1"/>
    </source>
</evidence>
<dbReference type="InterPro" id="IPR050464">
    <property type="entry name" value="Zeta_carotene_desat/Oxidored"/>
</dbReference>
<comment type="subcellular location">
    <subcellularLocation>
        <location evidence="11">Cytoplasm</location>
    </subcellularLocation>
</comment>
<evidence type="ECO:0000256" key="11">
    <source>
        <dbReference type="RuleBase" id="RU364052"/>
    </source>
</evidence>
<reference evidence="14 15" key="1">
    <citation type="submission" date="2012-10" db="EMBL/GenBank/DDBJ databases">
        <title>Draft Genome Sequence of Paenibacillus popilliae ATCC 14706T.</title>
        <authorList>
            <person name="Iiyama K."/>
            <person name="Mori K."/>
            <person name="Mon H."/>
            <person name="Chieda Y."/>
            <person name="Lee J.M."/>
            <person name="Kusakabe T."/>
            <person name="Tashiro K."/>
            <person name="Asano S."/>
            <person name="Yasunaga-Aoki C."/>
            <person name="Shimizu S."/>
        </authorList>
    </citation>
    <scope>NUCLEOTIDE SEQUENCE [LARGE SCALE GENOMIC DNA]</scope>
    <source>
        <strain evidence="14 15">ATCC 14706</strain>
    </source>
</reference>
<dbReference type="SUPFAM" id="SSF51905">
    <property type="entry name" value="FAD/NAD(P)-binding domain"/>
    <property type="match status" value="1"/>
</dbReference>
<dbReference type="NCBIfam" id="TIGR00562">
    <property type="entry name" value="proto_IX_ox"/>
    <property type="match status" value="1"/>
</dbReference>
<keyword evidence="8 11" id="KW-0274">FAD</keyword>
<evidence type="ECO:0000256" key="9">
    <source>
        <dbReference type="ARBA" id="ARBA00023002"/>
    </source>
</evidence>
<comment type="catalytic activity">
    <reaction evidence="1">
        <text>coproporphyrinogen III + 3 O2 = coproporphyrin III + 3 H2O2</text>
        <dbReference type="Rhea" id="RHEA:43436"/>
        <dbReference type="ChEBI" id="CHEBI:15379"/>
        <dbReference type="ChEBI" id="CHEBI:16240"/>
        <dbReference type="ChEBI" id="CHEBI:57309"/>
        <dbReference type="ChEBI" id="CHEBI:131725"/>
        <dbReference type="EC" id="1.3.3.15"/>
    </reaction>
    <physiologicalReaction direction="left-to-right" evidence="1">
        <dbReference type="Rhea" id="RHEA:43437"/>
    </physiologicalReaction>
</comment>
<keyword evidence="7 11" id="KW-0285">Flavoprotein</keyword>
<evidence type="ECO:0000256" key="8">
    <source>
        <dbReference type="ARBA" id="ARBA00022827"/>
    </source>
</evidence>
<evidence type="ECO:0000256" key="7">
    <source>
        <dbReference type="ARBA" id="ARBA00022630"/>
    </source>
</evidence>
<organism evidence="14 15">
    <name type="scientific">Paenibacillus popilliae ATCC 14706</name>
    <dbReference type="NCBI Taxonomy" id="1212764"/>
    <lineage>
        <taxon>Bacteria</taxon>
        <taxon>Bacillati</taxon>
        <taxon>Bacillota</taxon>
        <taxon>Bacilli</taxon>
        <taxon>Bacillales</taxon>
        <taxon>Paenibacillaceae</taxon>
        <taxon>Paenibacillus</taxon>
    </lineage>
</organism>
<feature type="domain" description="Amine oxidase" evidence="13">
    <location>
        <begin position="14"/>
        <end position="468"/>
    </location>
</feature>
<dbReference type="InterPro" id="IPR002937">
    <property type="entry name" value="Amino_oxidase"/>
</dbReference>
<dbReference type="UniPathway" id="UPA00252"/>
<dbReference type="SUPFAM" id="SSF54373">
    <property type="entry name" value="FAD-linked reductases, C-terminal domain"/>
    <property type="match status" value="1"/>
</dbReference>
<keyword evidence="11" id="KW-0963">Cytoplasm</keyword>
<evidence type="ECO:0000256" key="5">
    <source>
        <dbReference type="ARBA" id="ARBA00012402"/>
    </source>
</evidence>
<dbReference type="GO" id="GO:0006783">
    <property type="term" value="P:heme biosynthetic process"/>
    <property type="evidence" value="ECO:0007669"/>
    <property type="project" value="UniProtKB-UniRule"/>
</dbReference>
<comment type="pathway">
    <text evidence="3 11">Porphyrin-containing compound metabolism; protoheme biosynthesis.</text>
</comment>
<evidence type="ECO:0000256" key="10">
    <source>
        <dbReference type="ARBA" id="ARBA00023133"/>
    </source>
</evidence>
<comment type="caution">
    <text evidence="14">The sequence shown here is derived from an EMBL/GenBank/DDBJ whole genome shotgun (WGS) entry which is preliminary data.</text>
</comment>
<dbReference type="Gene3D" id="3.90.660.20">
    <property type="entry name" value="Protoporphyrinogen oxidase, mitochondrial, domain 2"/>
    <property type="match status" value="1"/>
</dbReference>
<dbReference type="Pfam" id="PF01593">
    <property type="entry name" value="Amino_oxidase"/>
    <property type="match status" value="1"/>
</dbReference>
<keyword evidence="12" id="KW-0812">Transmembrane</keyword>
<evidence type="ECO:0000313" key="15">
    <source>
        <dbReference type="Proteomes" id="UP000029453"/>
    </source>
</evidence>
<keyword evidence="9 11" id="KW-0560">Oxidoreductase</keyword>
<gene>
    <name evidence="14" type="ORF">PPOP_3365</name>
</gene>
<evidence type="ECO:0000256" key="3">
    <source>
        <dbReference type="ARBA" id="ARBA00004744"/>
    </source>
</evidence>
<dbReference type="InterPro" id="IPR004572">
    <property type="entry name" value="Protoporphyrinogen_oxidase"/>
</dbReference>
<sequence length="494" mass="53805">MNALRKLVIIGGGITGLSAAFYALKRAEEEGQPISVAIIEQSHRLGGKIQTLCKEGCILEKGPDSFLARKLPMIDLACDLGMESELVATNPHAQKTYILRQGKLYRMPPGLVLGIPTELGPFAKTGLITPWGKLRAAMDLFINPRSSDEDESVGAFLDRRLGREVTERIAEPLLAGIYAGDLQALSLQATFPQFAQVERKHGGLIRGMKASRQAGQSVPGLPDVAKGTMFLTFRNGLTSLVERLEETLRDRAELRLGIGAEGLEKREDGTYLVRLCDGSSLEADEVIITIPSYHAASLLEEHVDASALKAIRHVSVANVVSVFDRKQVTNTFDGTGFVISRREGRAITACTWTSVKWPHTSRGDKLIIRCYIGRAGDEERVDWPDEALKRTVQSELRELLELDIDPEFVEITRLRHSMPQYPVGHVQAIRSLRDEVGRVLPGVFLAGQPYEGVGMPDCVRSGRDAAEAAVVSAMQAMSTEVEAPAQDAAAGTAG</sequence>